<dbReference type="InParanoid" id="A0LME0"/>
<dbReference type="EMBL" id="CP000478">
    <property type="protein sequence ID" value="ABK18592.1"/>
    <property type="molecule type" value="Genomic_DNA"/>
</dbReference>
<organism evidence="2 3">
    <name type="scientific">Syntrophobacter fumaroxidans (strain DSM 10017 / MPOB)</name>
    <dbReference type="NCBI Taxonomy" id="335543"/>
    <lineage>
        <taxon>Bacteria</taxon>
        <taxon>Pseudomonadati</taxon>
        <taxon>Thermodesulfobacteriota</taxon>
        <taxon>Syntrophobacteria</taxon>
        <taxon>Syntrophobacterales</taxon>
        <taxon>Syntrophobacteraceae</taxon>
        <taxon>Syntrophobacter</taxon>
    </lineage>
</organism>
<dbReference type="KEGG" id="sfu:Sfum_2917"/>
<accession>A0LME0</accession>
<gene>
    <name evidence="2" type="ordered locus">Sfum_2917</name>
</gene>
<dbReference type="Proteomes" id="UP000001784">
    <property type="component" value="Chromosome"/>
</dbReference>
<evidence type="ECO:0000313" key="3">
    <source>
        <dbReference type="Proteomes" id="UP000001784"/>
    </source>
</evidence>
<protein>
    <submittedName>
        <fullName evidence="2">Uncharacterized protein</fullName>
    </submittedName>
</protein>
<dbReference type="HOGENOM" id="CLU_2182664_0_0_7"/>
<evidence type="ECO:0000313" key="2">
    <source>
        <dbReference type="EMBL" id="ABK18592.1"/>
    </source>
</evidence>
<feature type="region of interest" description="Disordered" evidence="1">
    <location>
        <begin position="80"/>
        <end position="109"/>
    </location>
</feature>
<keyword evidence="3" id="KW-1185">Reference proteome</keyword>
<name>A0LME0_SYNFM</name>
<sequence>MLFRPDWPRIMEKGLEKRSKPSSFNLIRRRQLITEQTRHGHVPPFPPDLLSYKDMETPLVRLGVRERRLSRLARGIRSLAGGRRTGNGSGTTLHAAEIPCPQPVSSRGR</sequence>
<reference evidence="2 3" key="1">
    <citation type="submission" date="2006-10" db="EMBL/GenBank/DDBJ databases">
        <title>Complete sequence of Syntrophobacter fumaroxidans MPOB.</title>
        <authorList>
            <consortium name="US DOE Joint Genome Institute"/>
            <person name="Copeland A."/>
            <person name="Lucas S."/>
            <person name="Lapidus A."/>
            <person name="Barry K."/>
            <person name="Detter J.C."/>
            <person name="Glavina del Rio T."/>
            <person name="Hammon N."/>
            <person name="Israni S."/>
            <person name="Pitluck S."/>
            <person name="Goltsman E.G."/>
            <person name="Martinez M."/>
            <person name="Schmutz J."/>
            <person name="Larimer F."/>
            <person name="Land M."/>
            <person name="Hauser L."/>
            <person name="Kyrpides N."/>
            <person name="Kim E."/>
            <person name="Boone D.R."/>
            <person name="Brockman F."/>
            <person name="Culley D."/>
            <person name="Ferry J."/>
            <person name="Gunsalus R."/>
            <person name="McInerney M.J."/>
            <person name="Morrison M."/>
            <person name="Plugge C."/>
            <person name="Rohlin L."/>
            <person name="Scholten J."/>
            <person name="Sieber J."/>
            <person name="Stams A.J.M."/>
            <person name="Worm P."/>
            <person name="Henstra A.M."/>
            <person name="Richardson P."/>
        </authorList>
    </citation>
    <scope>NUCLEOTIDE SEQUENCE [LARGE SCALE GENOMIC DNA]</scope>
    <source>
        <strain evidence="3">DSM 10017 / MPOB</strain>
    </source>
</reference>
<proteinExistence type="predicted"/>
<dbReference type="AlphaFoldDB" id="A0LME0"/>
<evidence type="ECO:0000256" key="1">
    <source>
        <dbReference type="SAM" id="MobiDB-lite"/>
    </source>
</evidence>